<dbReference type="AlphaFoldDB" id="A0A9P8UYB3"/>
<feature type="region of interest" description="Disordered" evidence="1">
    <location>
        <begin position="188"/>
        <end position="237"/>
    </location>
</feature>
<keyword evidence="4" id="KW-1185">Reference proteome</keyword>
<reference evidence="3" key="1">
    <citation type="journal article" date="2021" name="Nat. Commun.">
        <title>Genetic determinants of endophytism in the Arabidopsis root mycobiome.</title>
        <authorList>
            <person name="Mesny F."/>
            <person name="Miyauchi S."/>
            <person name="Thiergart T."/>
            <person name="Pickel B."/>
            <person name="Atanasova L."/>
            <person name="Karlsson M."/>
            <person name="Huettel B."/>
            <person name="Barry K.W."/>
            <person name="Haridas S."/>
            <person name="Chen C."/>
            <person name="Bauer D."/>
            <person name="Andreopoulos W."/>
            <person name="Pangilinan J."/>
            <person name="LaButti K."/>
            <person name="Riley R."/>
            <person name="Lipzen A."/>
            <person name="Clum A."/>
            <person name="Drula E."/>
            <person name="Henrissat B."/>
            <person name="Kohler A."/>
            <person name="Grigoriev I.V."/>
            <person name="Martin F.M."/>
            <person name="Hacquard S."/>
        </authorList>
    </citation>
    <scope>NUCLEOTIDE SEQUENCE</scope>
    <source>
        <strain evidence="3">MPI-SDFR-AT-0073</strain>
    </source>
</reference>
<feature type="compositionally biased region" description="Polar residues" evidence="1">
    <location>
        <begin position="206"/>
        <end position="237"/>
    </location>
</feature>
<dbReference type="GeneID" id="70135262"/>
<accession>A0A9P8UYB3</accession>
<dbReference type="EMBL" id="JAGPXC010000001">
    <property type="protein sequence ID" value="KAH6660261.1"/>
    <property type="molecule type" value="Genomic_DNA"/>
</dbReference>
<gene>
    <name evidence="3" type="ORF">BKA67DRAFT_653456</name>
</gene>
<dbReference type="Proteomes" id="UP000758603">
    <property type="component" value="Unassembled WGS sequence"/>
</dbReference>
<protein>
    <submittedName>
        <fullName evidence="3">Uncharacterized protein</fullName>
    </submittedName>
</protein>
<keyword evidence="2" id="KW-0812">Transmembrane</keyword>
<comment type="caution">
    <text evidence="3">The sequence shown here is derived from an EMBL/GenBank/DDBJ whole genome shotgun (WGS) entry which is preliminary data.</text>
</comment>
<feature type="transmembrane region" description="Helical" evidence="2">
    <location>
        <begin position="41"/>
        <end position="64"/>
    </location>
</feature>
<feature type="transmembrane region" description="Helical" evidence="2">
    <location>
        <begin position="85"/>
        <end position="109"/>
    </location>
</feature>
<keyword evidence="2" id="KW-0472">Membrane</keyword>
<evidence type="ECO:0000256" key="1">
    <source>
        <dbReference type="SAM" id="MobiDB-lite"/>
    </source>
</evidence>
<proteinExistence type="predicted"/>
<sequence length="295" mass="32994">MSSTSASPVSMSAPRNRLPDSEKCEYYAHFTHNLDRIHFDALYWSLFFFVIGTLFVASWIYQTVMKYAEQPDYDKAELRRKLKMAMAYTTALFLVAGIAVVMEVFSLLALQFCDGEDLMSLYWSTWTMLQLGAEIAILGVVLALYHALFDIKHPKWALALGTPVLVVAGFGHVIPILFHKAARKLKVKHKERRMSRSVSRDGGLTQEKTNASSASTLGVQRSRASSATPPPKNNNALQVPGLVTFEIDVGGNDEVVSKWPSFVRMENGKALIQATMKRDDYDLEAQRPGPSRVRS</sequence>
<evidence type="ECO:0000256" key="2">
    <source>
        <dbReference type="SAM" id="Phobius"/>
    </source>
</evidence>
<evidence type="ECO:0000313" key="4">
    <source>
        <dbReference type="Proteomes" id="UP000758603"/>
    </source>
</evidence>
<dbReference type="RefSeq" id="XP_045964392.1">
    <property type="nucleotide sequence ID" value="XM_046106371.1"/>
</dbReference>
<feature type="transmembrane region" description="Helical" evidence="2">
    <location>
        <begin position="157"/>
        <end position="178"/>
    </location>
</feature>
<dbReference type="OrthoDB" id="3537340at2759"/>
<name>A0A9P8UYB3_9PEZI</name>
<organism evidence="3 4">
    <name type="scientific">Truncatella angustata</name>
    <dbReference type="NCBI Taxonomy" id="152316"/>
    <lineage>
        <taxon>Eukaryota</taxon>
        <taxon>Fungi</taxon>
        <taxon>Dikarya</taxon>
        <taxon>Ascomycota</taxon>
        <taxon>Pezizomycotina</taxon>
        <taxon>Sordariomycetes</taxon>
        <taxon>Xylariomycetidae</taxon>
        <taxon>Amphisphaeriales</taxon>
        <taxon>Sporocadaceae</taxon>
        <taxon>Truncatella</taxon>
    </lineage>
</organism>
<evidence type="ECO:0000313" key="3">
    <source>
        <dbReference type="EMBL" id="KAH6660261.1"/>
    </source>
</evidence>
<feature type="transmembrane region" description="Helical" evidence="2">
    <location>
        <begin position="121"/>
        <end position="145"/>
    </location>
</feature>
<keyword evidence="2" id="KW-1133">Transmembrane helix</keyword>